<protein>
    <submittedName>
        <fullName evidence="1">Propanediol utilization protein</fullName>
    </submittedName>
</protein>
<reference evidence="1 2" key="1">
    <citation type="journal article" date="2015" name="Genome Announc.">
        <title>Expanding the biotechnology potential of lactobacilli through comparative genomics of 213 strains and associated genera.</title>
        <authorList>
            <person name="Sun Z."/>
            <person name="Harris H.M."/>
            <person name="McCann A."/>
            <person name="Guo C."/>
            <person name="Argimon S."/>
            <person name="Zhang W."/>
            <person name="Yang X."/>
            <person name="Jeffery I.B."/>
            <person name="Cooney J.C."/>
            <person name="Kagawa T.F."/>
            <person name="Liu W."/>
            <person name="Song Y."/>
            <person name="Salvetti E."/>
            <person name="Wrobel A."/>
            <person name="Rasinkangas P."/>
            <person name="Parkhill J."/>
            <person name="Rea M.C."/>
            <person name="O'Sullivan O."/>
            <person name="Ritari J."/>
            <person name="Douillard F.P."/>
            <person name="Paul Ross R."/>
            <person name="Yang R."/>
            <person name="Briner A.E."/>
            <person name="Felis G.E."/>
            <person name="de Vos W.M."/>
            <person name="Barrangou R."/>
            <person name="Klaenhammer T.R."/>
            <person name="Caufield P.W."/>
            <person name="Cui Y."/>
            <person name="Zhang H."/>
            <person name="O'Toole P.W."/>
        </authorList>
    </citation>
    <scope>NUCLEOTIDE SEQUENCE [LARGE SCALE GENOMIC DNA]</scope>
    <source>
        <strain evidence="1 2">DSM 14857</strain>
    </source>
</reference>
<evidence type="ECO:0000313" key="2">
    <source>
        <dbReference type="Proteomes" id="UP000051647"/>
    </source>
</evidence>
<evidence type="ECO:0000313" key="1">
    <source>
        <dbReference type="EMBL" id="KRL68254.1"/>
    </source>
</evidence>
<dbReference type="InterPro" id="IPR030992">
    <property type="entry name" value="PduM"/>
</dbReference>
<dbReference type="OrthoDB" id="1629168at2"/>
<dbReference type="NCBIfam" id="TIGR04493">
    <property type="entry name" value="microcomp_PduM"/>
    <property type="match status" value="1"/>
</dbReference>
<accession>A0A0R1SI39</accession>
<dbReference type="AlphaFoldDB" id="A0A0R1SI39"/>
<organism evidence="1 2">
    <name type="scientific">Companilactobacillus versmoldensis DSM 14857 = KCTC 3814</name>
    <dbReference type="NCBI Taxonomy" id="1423815"/>
    <lineage>
        <taxon>Bacteria</taxon>
        <taxon>Bacillati</taxon>
        <taxon>Bacillota</taxon>
        <taxon>Bacilli</taxon>
        <taxon>Lactobacillales</taxon>
        <taxon>Lactobacillaceae</taxon>
        <taxon>Companilactobacillus</taxon>
    </lineage>
</organism>
<dbReference type="Proteomes" id="UP000051647">
    <property type="component" value="Unassembled WGS sequence"/>
</dbReference>
<keyword evidence="2" id="KW-1185">Reference proteome</keyword>
<dbReference type="RefSeq" id="WP_010624093.1">
    <property type="nucleotide sequence ID" value="NZ_AZFA01000002.1"/>
</dbReference>
<dbReference type="STRING" id="1423815.FC27_GL000996"/>
<name>A0A0R1SI39_9LACO</name>
<dbReference type="PATRIC" id="fig|1423815.3.peg.1016"/>
<gene>
    <name evidence="1" type="ORF">FC27_GL000996</name>
</gene>
<sequence>MNGDQNKLIDTVMQVIEARSHNTFKVEGSGQVPDVEVFLENQKIVISSLDLSLIHHLNDFDIHDPWVDWIQKGLSYDVEFEMRLGFLNLQLLPWNLVVKTPFSFVSKDGKTINAIGRKAITRNDVMFLTPGSYLLKSHHQIITAYANEELYSRKIETVERTEENVHGNCGW</sequence>
<dbReference type="GO" id="GO:0005198">
    <property type="term" value="F:structural molecule activity"/>
    <property type="evidence" value="ECO:0007669"/>
    <property type="project" value="InterPro"/>
</dbReference>
<dbReference type="eggNOG" id="ENOG5030AIS">
    <property type="taxonomic scope" value="Bacteria"/>
</dbReference>
<proteinExistence type="predicted"/>
<comment type="caution">
    <text evidence="1">The sequence shown here is derived from an EMBL/GenBank/DDBJ whole genome shotgun (WGS) entry which is preliminary data.</text>
</comment>
<dbReference type="EMBL" id="AZFA01000002">
    <property type="protein sequence ID" value="KRL68254.1"/>
    <property type="molecule type" value="Genomic_DNA"/>
</dbReference>
<dbReference type="Pfam" id="PF15953">
    <property type="entry name" value="PDU_like"/>
    <property type="match status" value="1"/>
</dbReference>